<dbReference type="InterPro" id="IPR034839">
    <property type="entry name" value="CBM20_GPCPD1"/>
</dbReference>
<dbReference type="InterPro" id="IPR030395">
    <property type="entry name" value="GP_PDE_dom"/>
</dbReference>
<reference evidence="6" key="1">
    <citation type="journal article" date="2020" name="J Insects Food Feed">
        <title>The yellow mealworm (Tenebrio molitor) genome: a resource for the emerging insects as food and feed industry.</title>
        <authorList>
            <person name="Eriksson T."/>
            <person name="Andere A."/>
            <person name="Kelstrup H."/>
            <person name="Emery V."/>
            <person name="Picard C."/>
        </authorList>
    </citation>
    <scope>NUCLEOTIDE SEQUENCE</scope>
    <source>
        <strain evidence="6">Stoneville</strain>
        <tissue evidence="6">Whole head</tissue>
    </source>
</reference>
<feature type="domain" description="CBM20" evidence="4">
    <location>
        <begin position="760"/>
        <end position="872"/>
    </location>
</feature>
<feature type="compositionally biased region" description="Polar residues" evidence="3">
    <location>
        <begin position="342"/>
        <end position="357"/>
    </location>
</feature>
<dbReference type="Proteomes" id="UP000719412">
    <property type="component" value="Unassembled WGS sequence"/>
</dbReference>
<dbReference type="PROSITE" id="PS51166">
    <property type="entry name" value="CBM20"/>
    <property type="match status" value="1"/>
</dbReference>
<dbReference type="SMART" id="SM01065">
    <property type="entry name" value="CBM_2"/>
    <property type="match status" value="1"/>
</dbReference>
<dbReference type="PANTHER" id="PTHR22958:SF1">
    <property type="entry name" value="GLYCEROPHOSPHOCHOLINE PHOSPHODIESTERASE GPCPD1"/>
    <property type="match status" value="1"/>
</dbReference>
<dbReference type="Pfam" id="PF25329">
    <property type="entry name" value="C2_GDE1"/>
    <property type="match status" value="1"/>
</dbReference>
<name>A0A8J6HK95_TENMO</name>
<reference evidence="6" key="2">
    <citation type="submission" date="2021-08" db="EMBL/GenBank/DDBJ databases">
        <authorList>
            <person name="Eriksson T."/>
        </authorList>
    </citation>
    <scope>NUCLEOTIDE SEQUENCE</scope>
    <source>
        <strain evidence="6">Stoneville</strain>
        <tissue evidence="6">Whole head</tissue>
    </source>
</reference>
<sequence>MKFGHHVYKFFEFFLGQSLLYDFFCITPIQVDLHKFADRQHSLDIECWYLLKFVSSDPWLFPELLTEPRIDPLQLLSCLSVLLSPEGGILSRDEVPRLVNSSSKHSSNSSSRSRSGSSSSSSKERHKSSSSKSSSRDKDKERDRDKDRKDRIKANGTRSSNSGSKDKTEQKEKQAEKDKDTLAKIRPQSIDKLGRIPKKNDEKMKENKEIKKPTMSIEVRKNCEERPKTVKVFNSKRRSTGLEEEAKPPPPRPAKKTPVVLSTIPQKRPSPVKDLPTPPEKKFKVDIPERPGAIKLIPPKPKPSVLQESDIFMDALAASATSKKEPKKRKRRPSVSKDAPGSPTTAQELQTPTSPVTSPIGLKNIAAPNFYQDTLQTTEQSSDNKEENQDENMERSGTPVEIEIEKPKLEGDLKGVLIYSKKKGPKKSVKFNDNNLTQIRYFELDETERVNVTKNFMDMAKMEMTSEREALQMSRKLPNEDVMEPQTMWRLPYLIDQNEPLAAPGCKSLEKDIQFAREKSVLQALYFDKRKIPDSAEEPIPENHQISDPIIIPLEDAESQEMDLRNTPWPEPKGSPPPMQESLPPQIFSNMPVPFQNFPHGAPTSFQGMPPRFGPQNGPGVFGGPPNMMPNGNMMGPPNMGPPPDVMHQGPLNPNAFGPGPDNFNNPMMNDNSFPMPFNANMGMYPPNNFNMNRGGGRGFRRGGNNGPWIRMNGPGPGNWNNRGDNIAKMQRWFFLEDPSNAILRVGKGDELQLTTGKSTSKYPPRKWLFRTRVFDLKKDEVVCVIGNVPELGSWQPEKCIALDQEDETDIWSKTVMIPDKVNVQYRYCVCVIIESGLQVIVRSWEAYVKPRLIQALDKSPEASDESENYGEYDNIERIDRGWLNKETIIQLKLCNNPLTLWRPKYANRAVFIKVTPVGLLRHNTGIPKTMSEALEESLSADTQDSFENPKHALSEVASLIGEDSTFHPQPQFGEEYRENDMLIFQSTVLFPTNVAFLIDLYIYSSRRGDGEPPHHAGFSYLLPTVLQSSEGSVVLPVTSTKHRPLGQIRIDYIVIRPMPNFKCDMSVSYTRHWKKTRAGLDVGHRGSGSSFKTQNCAEVRENTVASLKNAIDHGADFVEFDVQLSKDLVPIVYHDFHVCISMKKKKHLDENDMLELPVKELTLDQLQLLKVYHLSEGKTKNPRFFDDDLEDHQPFPTLQHILEVLNPHVGFNIEIKWTMQLLDGSFELHHPKDINLYLDTILEVVLRYGGQRRIVFSCFNPDICSVIRMKQNKYPVMFLTIGESKIYPQYRDPRCWSIPAAVKYANMIEMLGLSVHTEDLMRDPSLVQEVKRAGLTVFCWGDQNADPSTIKFLKELGLHGVIYDKIYQFSSKEVKESIFLVEARESQKDLIRLAAATAEAASASPPVSIIKEQVLDIEKARQHVEDTVSTATSLESLDSHVSDYDRNGTV</sequence>
<protein>
    <submittedName>
        <fullName evidence="6">Uncharacterized protein</fullName>
    </submittedName>
</protein>
<evidence type="ECO:0000259" key="5">
    <source>
        <dbReference type="PROSITE" id="PS51704"/>
    </source>
</evidence>
<dbReference type="GO" id="GO:0046475">
    <property type="term" value="P:glycerophospholipid catabolic process"/>
    <property type="evidence" value="ECO:0007669"/>
    <property type="project" value="TreeGrafter"/>
</dbReference>
<dbReference type="CDD" id="cd08607">
    <property type="entry name" value="GDPD_GDE5"/>
    <property type="match status" value="1"/>
</dbReference>
<dbReference type="InterPro" id="IPR051578">
    <property type="entry name" value="GDPD"/>
</dbReference>
<evidence type="ECO:0000256" key="3">
    <source>
        <dbReference type="SAM" id="MobiDB-lite"/>
    </source>
</evidence>
<comment type="similarity">
    <text evidence="1">Belongs to the glycerophosphoryl diester phosphodiesterase family.</text>
</comment>
<dbReference type="GO" id="GO:2001070">
    <property type="term" value="F:starch binding"/>
    <property type="evidence" value="ECO:0007669"/>
    <property type="project" value="InterPro"/>
</dbReference>
<accession>A0A8J6HK95</accession>
<evidence type="ECO:0000259" key="4">
    <source>
        <dbReference type="PROSITE" id="PS51166"/>
    </source>
</evidence>
<dbReference type="SUPFAM" id="SSF49452">
    <property type="entry name" value="Starch-binding domain-like"/>
    <property type="match status" value="1"/>
</dbReference>
<dbReference type="InterPro" id="IPR017946">
    <property type="entry name" value="PLC-like_Pdiesterase_TIM-brl"/>
</dbReference>
<feature type="domain" description="GP-PDE" evidence="5">
    <location>
        <begin position="1080"/>
        <end position="1374"/>
    </location>
</feature>
<dbReference type="Gene3D" id="2.60.40.10">
    <property type="entry name" value="Immunoglobulins"/>
    <property type="match status" value="1"/>
</dbReference>
<dbReference type="Pfam" id="PF03009">
    <property type="entry name" value="GDPD"/>
    <property type="match status" value="1"/>
</dbReference>
<feature type="compositionally biased region" description="Low complexity" evidence="3">
    <location>
        <begin position="100"/>
        <end position="121"/>
    </location>
</feature>
<feature type="compositionally biased region" description="Basic and acidic residues" evidence="3">
    <location>
        <begin position="192"/>
        <end position="228"/>
    </location>
</feature>
<feature type="compositionally biased region" description="Basic and acidic residues" evidence="3">
    <location>
        <begin position="134"/>
        <end position="153"/>
    </location>
</feature>
<keyword evidence="2" id="KW-0378">Hydrolase</keyword>
<feature type="compositionally biased region" description="Polar residues" evidence="3">
    <location>
        <begin position="371"/>
        <end position="381"/>
    </location>
</feature>
<feature type="compositionally biased region" description="Basic and acidic residues" evidence="3">
    <location>
        <begin position="164"/>
        <end position="183"/>
    </location>
</feature>
<dbReference type="InterPro" id="IPR013783">
    <property type="entry name" value="Ig-like_fold"/>
</dbReference>
<dbReference type="PANTHER" id="PTHR22958">
    <property type="entry name" value="GLYCEROPHOSPHORYL DIESTER PHOSPHODIESTERASE"/>
    <property type="match status" value="1"/>
</dbReference>
<evidence type="ECO:0000256" key="2">
    <source>
        <dbReference type="ARBA" id="ARBA00022801"/>
    </source>
</evidence>
<evidence type="ECO:0000313" key="6">
    <source>
        <dbReference type="EMBL" id="KAH0815148.1"/>
    </source>
</evidence>
<dbReference type="Gene3D" id="3.20.20.190">
    <property type="entry name" value="Phosphatidylinositol (PI) phosphodiesterase"/>
    <property type="match status" value="1"/>
</dbReference>
<dbReference type="FunFam" id="3.20.20.190:FF:000032">
    <property type="entry name" value="Glycerophosphoryl diester phosphodiesterase, putative"/>
    <property type="match status" value="1"/>
</dbReference>
<dbReference type="SUPFAM" id="SSF51695">
    <property type="entry name" value="PLC-like phosphodiesterases"/>
    <property type="match status" value="1"/>
</dbReference>
<evidence type="ECO:0000256" key="1">
    <source>
        <dbReference type="ARBA" id="ARBA00007277"/>
    </source>
</evidence>
<organism evidence="6 7">
    <name type="scientific">Tenebrio molitor</name>
    <name type="common">Yellow mealworm beetle</name>
    <dbReference type="NCBI Taxonomy" id="7067"/>
    <lineage>
        <taxon>Eukaryota</taxon>
        <taxon>Metazoa</taxon>
        <taxon>Ecdysozoa</taxon>
        <taxon>Arthropoda</taxon>
        <taxon>Hexapoda</taxon>
        <taxon>Insecta</taxon>
        <taxon>Pterygota</taxon>
        <taxon>Neoptera</taxon>
        <taxon>Endopterygota</taxon>
        <taxon>Coleoptera</taxon>
        <taxon>Polyphaga</taxon>
        <taxon>Cucujiformia</taxon>
        <taxon>Tenebrionidae</taxon>
        <taxon>Tenebrio</taxon>
    </lineage>
</organism>
<dbReference type="EMBL" id="JABDTM020023471">
    <property type="protein sequence ID" value="KAH0815148.1"/>
    <property type="molecule type" value="Genomic_DNA"/>
</dbReference>
<dbReference type="InterPro" id="IPR002044">
    <property type="entry name" value="CBM20"/>
</dbReference>
<proteinExistence type="inferred from homology"/>
<dbReference type="Pfam" id="PF00686">
    <property type="entry name" value="CBM_20"/>
    <property type="match status" value="1"/>
</dbReference>
<keyword evidence="7" id="KW-1185">Reference proteome</keyword>
<dbReference type="InterPro" id="IPR013784">
    <property type="entry name" value="Carb-bd-like_fold"/>
</dbReference>
<feature type="region of interest" description="Disordered" evidence="3">
    <location>
        <begin position="100"/>
        <end position="398"/>
    </location>
</feature>
<dbReference type="PROSITE" id="PS51704">
    <property type="entry name" value="GP_PDE"/>
    <property type="match status" value="1"/>
</dbReference>
<gene>
    <name evidence="6" type="ORF">GEV33_007643</name>
</gene>
<comment type="caution">
    <text evidence="6">The sequence shown here is derived from an EMBL/GenBank/DDBJ whole genome shotgun (WGS) entry which is preliminary data.</text>
</comment>
<evidence type="ECO:0000313" key="7">
    <source>
        <dbReference type="Proteomes" id="UP000719412"/>
    </source>
</evidence>
<dbReference type="CDD" id="cd05814">
    <property type="entry name" value="CBM20_Prei4"/>
    <property type="match status" value="1"/>
</dbReference>
<dbReference type="InterPro" id="IPR057506">
    <property type="entry name" value="C2_GPCPD1"/>
</dbReference>
<feature type="compositionally biased region" description="Basic and acidic residues" evidence="3">
    <location>
        <begin position="279"/>
        <end position="289"/>
    </location>
</feature>
<feature type="compositionally biased region" description="Basic residues" evidence="3">
    <location>
        <begin position="325"/>
        <end position="334"/>
    </location>
</feature>
<dbReference type="GO" id="GO:0047389">
    <property type="term" value="F:glycerophosphocholine phosphodiesterase activity"/>
    <property type="evidence" value="ECO:0007669"/>
    <property type="project" value="TreeGrafter"/>
</dbReference>